<evidence type="ECO:0000256" key="2">
    <source>
        <dbReference type="ARBA" id="ARBA00022475"/>
    </source>
</evidence>
<dbReference type="GO" id="GO:0071555">
    <property type="term" value="P:cell wall organization"/>
    <property type="evidence" value="ECO:0007669"/>
    <property type="project" value="TreeGrafter"/>
</dbReference>
<evidence type="ECO:0000256" key="3">
    <source>
        <dbReference type="ARBA" id="ARBA00022679"/>
    </source>
</evidence>
<comment type="cofactor">
    <cofactor evidence="7">
        <name>Mg(2+)</name>
        <dbReference type="ChEBI" id="CHEBI:18420"/>
    </cofactor>
</comment>
<keyword evidence="5 8" id="KW-1133">Transmembrane helix</keyword>
<dbReference type="Pfam" id="PF00953">
    <property type="entry name" value="Glycos_transf_4"/>
    <property type="match status" value="1"/>
</dbReference>
<feature type="transmembrane region" description="Helical" evidence="8">
    <location>
        <begin position="127"/>
        <end position="153"/>
    </location>
</feature>
<feature type="transmembrane region" description="Helical" evidence="8">
    <location>
        <begin position="293"/>
        <end position="311"/>
    </location>
</feature>
<dbReference type="EMBL" id="QGHC01000004">
    <property type="protein sequence ID" value="PWK89834.1"/>
    <property type="molecule type" value="Genomic_DNA"/>
</dbReference>
<evidence type="ECO:0000256" key="7">
    <source>
        <dbReference type="PIRSR" id="PIRSR600715-1"/>
    </source>
</evidence>
<evidence type="ECO:0000313" key="10">
    <source>
        <dbReference type="Proteomes" id="UP000245812"/>
    </source>
</evidence>
<keyword evidence="7" id="KW-0460">Magnesium</keyword>
<feature type="transmembrane region" description="Helical" evidence="8">
    <location>
        <begin position="173"/>
        <end position="206"/>
    </location>
</feature>
<protein>
    <submittedName>
        <fullName evidence="9">UDP-N-acetylmuramyl pentapeptide phosphotransferase/UDP-N-acetylglucosamine-1-phosphate transferase</fullName>
    </submittedName>
</protein>
<keyword evidence="4 8" id="KW-0812">Transmembrane</keyword>
<evidence type="ECO:0000256" key="4">
    <source>
        <dbReference type="ARBA" id="ARBA00022692"/>
    </source>
</evidence>
<evidence type="ECO:0000256" key="1">
    <source>
        <dbReference type="ARBA" id="ARBA00004651"/>
    </source>
</evidence>
<evidence type="ECO:0000313" key="9">
    <source>
        <dbReference type="EMBL" id="PWK89834.1"/>
    </source>
</evidence>
<sequence>MAWPTNEAVAPGMPVTVLAWPLLAFALAWLLVRLAIAYAHRRGMLDQPGQRRSHRVATPRGGGIGVVVACALTMAGAGWTLPGAQGPGTVAALLAALALVAAAGWWDDHRPLGVLPRLAAQLAATALFSLALLGGAGGLLWLPVLVLAGAWSINLHNFMDGIDGLLAQQGMFVGAGLAVLAWVAGAPALAAFAACLAAACLGFWCYNRSPARIFMGDVGSGSIGLLVFGYAAMLWRTQPVLLWPALALCSAFVTDAGLTLSSRMLRGKRWYAAHREHLYQWLVRCGNTHARSADLYTVWNLLVAAPLAAWGTARPAMALPACAAAYALAAAAWCLGRRFLLRRGRDGGRRVAA</sequence>
<feature type="transmembrane region" description="Helical" evidence="8">
    <location>
        <begin position="213"/>
        <end position="235"/>
    </location>
</feature>
<dbReference type="PANTHER" id="PTHR22926">
    <property type="entry name" value="PHOSPHO-N-ACETYLMURAMOYL-PENTAPEPTIDE-TRANSFERASE"/>
    <property type="match status" value="1"/>
</dbReference>
<evidence type="ECO:0000256" key="6">
    <source>
        <dbReference type="ARBA" id="ARBA00023136"/>
    </source>
</evidence>
<dbReference type="Proteomes" id="UP000245812">
    <property type="component" value="Unassembled WGS sequence"/>
</dbReference>
<gene>
    <name evidence="9" type="ORF">C7456_104187</name>
</gene>
<organism evidence="9 10">
    <name type="scientific">Fulvimonas soli</name>
    <dbReference type="NCBI Taxonomy" id="155197"/>
    <lineage>
        <taxon>Bacteria</taxon>
        <taxon>Pseudomonadati</taxon>
        <taxon>Pseudomonadota</taxon>
        <taxon>Gammaproteobacteria</taxon>
        <taxon>Lysobacterales</taxon>
        <taxon>Rhodanobacteraceae</taxon>
        <taxon>Fulvimonas</taxon>
    </lineage>
</organism>
<keyword evidence="3 9" id="KW-0808">Transferase</keyword>
<keyword evidence="10" id="KW-1185">Reference proteome</keyword>
<keyword evidence="2" id="KW-1003">Cell membrane</keyword>
<feature type="transmembrane region" description="Helical" evidence="8">
    <location>
        <begin position="317"/>
        <end position="335"/>
    </location>
</feature>
<feature type="binding site" evidence="7">
    <location>
        <position position="217"/>
    </location>
    <ligand>
        <name>Mg(2+)</name>
        <dbReference type="ChEBI" id="CHEBI:18420"/>
    </ligand>
</feature>
<feature type="transmembrane region" description="Helical" evidence="8">
    <location>
        <begin position="20"/>
        <end position="40"/>
    </location>
</feature>
<evidence type="ECO:0000256" key="8">
    <source>
        <dbReference type="SAM" id="Phobius"/>
    </source>
</evidence>
<dbReference type="PANTHER" id="PTHR22926:SF3">
    <property type="entry name" value="UNDECAPRENYL-PHOSPHATE ALPHA-N-ACETYLGLUCOSAMINYL 1-PHOSPHATE TRANSFERASE"/>
    <property type="match status" value="1"/>
</dbReference>
<feature type="transmembrane region" description="Helical" evidence="8">
    <location>
        <begin position="241"/>
        <end position="260"/>
    </location>
</feature>
<keyword evidence="6 8" id="KW-0472">Membrane</keyword>
<dbReference type="GO" id="GO:0046872">
    <property type="term" value="F:metal ion binding"/>
    <property type="evidence" value="ECO:0007669"/>
    <property type="project" value="UniProtKB-KW"/>
</dbReference>
<evidence type="ECO:0000256" key="5">
    <source>
        <dbReference type="ARBA" id="ARBA00022989"/>
    </source>
</evidence>
<accession>A0A316IHW1</accession>
<name>A0A316IHW1_9GAMM</name>
<feature type="transmembrane region" description="Helical" evidence="8">
    <location>
        <begin position="87"/>
        <end position="106"/>
    </location>
</feature>
<dbReference type="InterPro" id="IPR000715">
    <property type="entry name" value="Glycosyl_transferase_4"/>
</dbReference>
<comment type="caution">
    <text evidence="9">The sequence shown here is derived from an EMBL/GenBank/DDBJ whole genome shotgun (WGS) entry which is preliminary data.</text>
</comment>
<proteinExistence type="predicted"/>
<feature type="binding site" evidence="7">
    <location>
        <position position="157"/>
    </location>
    <ligand>
        <name>Mg(2+)</name>
        <dbReference type="ChEBI" id="CHEBI:18420"/>
    </ligand>
</feature>
<keyword evidence="7" id="KW-0479">Metal-binding</keyword>
<dbReference type="GO" id="GO:0016780">
    <property type="term" value="F:phosphotransferase activity, for other substituted phosphate groups"/>
    <property type="evidence" value="ECO:0007669"/>
    <property type="project" value="InterPro"/>
</dbReference>
<comment type="subcellular location">
    <subcellularLocation>
        <location evidence="1">Cell membrane</location>
        <topology evidence="1">Multi-pass membrane protein</topology>
    </subcellularLocation>
</comment>
<dbReference type="GO" id="GO:0005886">
    <property type="term" value="C:plasma membrane"/>
    <property type="evidence" value="ECO:0007669"/>
    <property type="project" value="UniProtKB-SubCell"/>
</dbReference>
<feature type="transmembrane region" description="Helical" evidence="8">
    <location>
        <begin position="61"/>
        <end position="81"/>
    </location>
</feature>
<reference evidence="9 10" key="1">
    <citation type="submission" date="2018-05" db="EMBL/GenBank/DDBJ databases">
        <title>Genomic Encyclopedia of Type Strains, Phase IV (KMG-IV): sequencing the most valuable type-strain genomes for metagenomic binning, comparative biology and taxonomic classification.</title>
        <authorList>
            <person name="Goeker M."/>
        </authorList>
    </citation>
    <scope>NUCLEOTIDE SEQUENCE [LARGE SCALE GENOMIC DNA]</scope>
    <source>
        <strain evidence="9 10">DSM 14263</strain>
    </source>
</reference>
<dbReference type="AlphaFoldDB" id="A0A316IHW1"/>
<dbReference type="GO" id="GO:0044038">
    <property type="term" value="P:cell wall macromolecule biosynthetic process"/>
    <property type="evidence" value="ECO:0007669"/>
    <property type="project" value="TreeGrafter"/>
</dbReference>
<dbReference type="GO" id="GO:0009103">
    <property type="term" value="P:lipopolysaccharide biosynthetic process"/>
    <property type="evidence" value="ECO:0007669"/>
    <property type="project" value="TreeGrafter"/>
</dbReference>